<dbReference type="GO" id="GO:0035435">
    <property type="term" value="P:phosphate ion transmembrane transport"/>
    <property type="evidence" value="ECO:0007669"/>
    <property type="project" value="InterPro"/>
</dbReference>
<feature type="transmembrane region" description="Helical" evidence="9">
    <location>
        <begin position="71"/>
        <end position="92"/>
    </location>
</feature>
<evidence type="ECO:0000256" key="1">
    <source>
        <dbReference type="ARBA" id="ARBA00004651"/>
    </source>
</evidence>
<keyword evidence="5" id="KW-0592">Phosphate transport</keyword>
<dbReference type="PROSITE" id="PS50928">
    <property type="entry name" value="ABC_TM1"/>
    <property type="match status" value="1"/>
</dbReference>
<name>A0A6J6XTI8_9ZZZZ</name>
<proteinExistence type="inferred from homology"/>
<dbReference type="AlphaFoldDB" id="A0A6J6XTI8"/>
<feature type="transmembrane region" description="Helical" evidence="9">
    <location>
        <begin position="200"/>
        <end position="224"/>
    </location>
</feature>
<dbReference type="InterPro" id="IPR035906">
    <property type="entry name" value="MetI-like_sf"/>
</dbReference>
<dbReference type="PANTHER" id="PTHR42922:SF1">
    <property type="entry name" value="PHOSPHATE TRANSPORT SYSTEM PERMEASE PROTEIN PSTA"/>
    <property type="match status" value="1"/>
</dbReference>
<comment type="similarity">
    <text evidence="2">Belongs to the binding-protein-dependent transport system permease family. CysTW subfamily.</text>
</comment>
<evidence type="ECO:0000256" key="5">
    <source>
        <dbReference type="ARBA" id="ARBA00022592"/>
    </source>
</evidence>
<feature type="domain" description="ABC transmembrane type-1" evidence="10">
    <location>
        <begin position="162"/>
        <end position="365"/>
    </location>
</feature>
<dbReference type="InterPro" id="IPR005672">
    <property type="entry name" value="Phosphate_PstA"/>
</dbReference>
<dbReference type="SUPFAM" id="SSF161098">
    <property type="entry name" value="MetI-like"/>
    <property type="match status" value="1"/>
</dbReference>
<keyword evidence="3" id="KW-0813">Transport</keyword>
<keyword evidence="7 9" id="KW-1133">Transmembrane helix</keyword>
<keyword evidence="8 9" id="KW-0472">Membrane</keyword>
<evidence type="ECO:0000313" key="11">
    <source>
        <dbReference type="EMBL" id="CAB4798854.1"/>
    </source>
</evidence>
<dbReference type="InterPro" id="IPR051408">
    <property type="entry name" value="Phosphate_transprt_permease"/>
</dbReference>
<gene>
    <name evidence="11" type="ORF">UFOPK2992_00903</name>
</gene>
<evidence type="ECO:0000256" key="8">
    <source>
        <dbReference type="ARBA" id="ARBA00023136"/>
    </source>
</evidence>
<dbReference type="EMBL" id="CAFAAI010000142">
    <property type="protein sequence ID" value="CAB4798854.1"/>
    <property type="molecule type" value="Genomic_DNA"/>
</dbReference>
<evidence type="ECO:0000256" key="3">
    <source>
        <dbReference type="ARBA" id="ARBA00022448"/>
    </source>
</evidence>
<comment type="subcellular location">
    <subcellularLocation>
        <location evidence="1">Cell membrane</location>
        <topology evidence="1">Multi-pass membrane protein</topology>
    </subcellularLocation>
</comment>
<accession>A0A6J6XTI8</accession>
<evidence type="ECO:0000256" key="4">
    <source>
        <dbReference type="ARBA" id="ARBA00022475"/>
    </source>
</evidence>
<feature type="transmembrane region" description="Helical" evidence="9">
    <location>
        <begin position="343"/>
        <end position="365"/>
    </location>
</feature>
<dbReference type="GO" id="GO:0005315">
    <property type="term" value="F:phosphate transmembrane transporter activity"/>
    <property type="evidence" value="ECO:0007669"/>
    <property type="project" value="InterPro"/>
</dbReference>
<dbReference type="InterPro" id="IPR000515">
    <property type="entry name" value="MetI-like"/>
</dbReference>
<dbReference type="PANTHER" id="PTHR42922">
    <property type="entry name" value="PHOSPHATE TRANSPORT SYSTEM PERMEASE PROTEIN PSTA"/>
    <property type="match status" value="1"/>
</dbReference>
<dbReference type="GO" id="GO:0005886">
    <property type="term" value="C:plasma membrane"/>
    <property type="evidence" value="ECO:0007669"/>
    <property type="project" value="UniProtKB-SubCell"/>
</dbReference>
<evidence type="ECO:0000259" key="10">
    <source>
        <dbReference type="PROSITE" id="PS50928"/>
    </source>
</evidence>
<dbReference type="CDD" id="cd06261">
    <property type="entry name" value="TM_PBP2"/>
    <property type="match status" value="1"/>
</dbReference>
<keyword evidence="6 9" id="KW-0812">Transmembrane</keyword>
<protein>
    <submittedName>
        <fullName evidence="11">Unannotated protein</fullName>
    </submittedName>
</protein>
<evidence type="ECO:0000256" key="2">
    <source>
        <dbReference type="ARBA" id="ARBA00007069"/>
    </source>
</evidence>
<dbReference type="NCBIfam" id="TIGR00974">
    <property type="entry name" value="3a0107s02c"/>
    <property type="match status" value="1"/>
</dbReference>
<keyword evidence="4" id="KW-1003">Cell membrane</keyword>
<dbReference type="Pfam" id="PF00528">
    <property type="entry name" value="BPD_transp_1"/>
    <property type="match status" value="1"/>
</dbReference>
<dbReference type="Gene3D" id="1.10.3720.10">
    <property type="entry name" value="MetI-like"/>
    <property type="match status" value="1"/>
</dbReference>
<sequence>MTAAISQRDADVQQPATTVIPRRSSAATVAPPRRAIGGTSRQDAMALAGAAVSSLCTTMLLFGRLTSLSGQLGFVVVWFLIFLGIFAALLSLTEDRPAVVDRVMAALLTSASVLAGGALASVIIFVLWRGRTALVHSNFFTQDLSVTGPTEPLSVGGITHAIAGTLIMTAISLVITVPLGVACAVFLNETRSRATSLVRTVVTAMTALPSILAGLFIFATWVLILGFPRSGLAASIAMSIMMLPIIIRSADVVLRLVPGNLREASAALGAPQWRTVWQIVLPTARSGLTTAVILGVARGVGETAPVLLTAGFTNTMNMNPTTSPMVSLPLTAFKLVSAAEPNLIARGFATAAVLMLLVLILFTAARVLGGRPVGRLTKRQARAATAQSARDRVRIDALSSSANRVPQEMS</sequence>
<feature type="transmembrane region" description="Helical" evidence="9">
    <location>
        <begin position="161"/>
        <end position="188"/>
    </location>
</feature>
<organism evidence="11">
    <name type="scientific">freshwater metagenome</name>
    <dbReference type="NCBI Taxonomy" id="449393"/>
    <lineage>
        <taxon>unclassified sequences</taxon>
        <taxon>metagenomes</taxon>
        <taxon>ecological metagenomes</taxon>
    </lineage>
</organism>
<feature type="transmembrane region" description="Helical" evidence="9">
    <location>
        <begin position="44"/>
        <end position="65"/>
    </location>
</feature>
<evidence type="ECO:0000256" key="7">
    <source>
        <dbReference type="ARBA" id="ARBA00022989"/>
    </source>
</evidence>
<feature type="transmembrane region" description="Helical" evidence="9">
    <location>
        <begin position="104"/>
        <end position="128"/>
    </location>
</feature>
<reference evidence="11" key="1">
    <citation type="submission" date="2020-05" db="EMBL/GenBank/DDBJ databases">
        <authorList>
            <person name="Chiriac C."/>
            <person name="Salcher M."/>
            <person name="Ghai R."/>
            <person name="Kavagutti S V."/>
        </authorList>
    </citation>
    <scope>NUCLEOTIDE SEQUENCE</scope>
</reference>
<evidence type="ECO:0000256" key="6">
    <source>
        <dbReference type="ARBA" id="ARBA00022692"/>
    </source>
</evidence>
<evidence type="ECO:0000256" key="9">
    <source>
        <dbReference type="SAM" id="Phobius"/>
    </source>
</evidence>